<dbReference type="Proteomes" id="UP001225598">
    <property type="component" value="Chromosome"/>
</dbReference>
<evidence type="ECO:0000256" key="6">
    <source>
        <dbReference type="ARBA" id="ARBA00022842"/>
    </source>
</evidence>
<dbReference type="SFLD" id="SFLDG01017">
    <property type="entry name" value="Polyprenyl_Transferase_Like"/>
    <property type="match status" value="1"/>
</dbReference>
<comment type="cofactor">
    <cofactor evidence="1">
        <name>Mg(2+)</name>
        <dbReference type="ChEBI" id="CHEBI:18420"/>
    </cofactor>
</comment>
<sequence length="367" mass="39302">MSASQDLQQLHIHDVPQAAHRELEAFFQQRTDAITAIGQPVTDAVQYLHDFVLGGGKRVRPLYGWAGFVGGGGLENSVEDPAAVLRAVSSLEFIQACALIHDDIIDSSDTRRGNPTVHRAVEATHKEAKWSGDPFHYGVSTAILVGDLALIWAEDMWRYSGLSPEALERAAEPWRGMRTEVIGGQLLDISLEATGDEDPAMANAVNRFKTAAYTIERPLHLGAAIAGAPAATIAAFRGYGHDIGIAYQLRDDLLGVFGDPKVTGKPAGDDLREGKRTVLLALALQHADAHDPQAAAELRAGVGQTSDPATLSRLATIIAETGAVDQVEKHISTLTSSGLKYLTEAGVDAEVSEALRDLAIRSTERHK</sequence>
<dbReference type="PANTHER" id="PTHR12001:SF85">
    <property type="entry name" value="SHORT CHAIN ISOPRENYL DIPHOSPHATE SYNTHASE"/>
    <property type="match status" value="1"/>
</dbReference>
<dbReference type="PROSITE" id="PS00723">
    <property type="entry name" value="POLYPRENYL_SYNTHASE_1"/>
    <property type="match status" value="1"/>
</dbReference>
<gene>
    <name evidence="8" type="ORF">QP027_07550</name>
</gene>
<comment type="pathway">
    <text evidence="2">Isoprenoid biosynthesis.</text>
</comment>
<dbReference type="InterPro" id="IPR000092">
    <property type="entry name" value="Polyprenyl_synt"/>
</dbReference>
<dbReference type="CDD" id="cd00685">
    <property type="entry name" value="Trans_IPPS_HT"/>
    <property type="match status" value="1"/>
</dbReference>
<dbReference type="PANTHER" id="PTHR12001">
    <property type="entry name" value="GERANYLGERANYL PYROPHOSPHATE SYNTHASE"/>
    <property type="match status" value="1"/>
</dbReference>
<dbReference type="SFLD" id="SFLDS00005">
    <property type="entry name" value="Isoprenoid_Synthase_Type_I"/>
    <property type="match status" value="1"/>
</dbReference>
<keyword evidence="4 7" id="KW-0808">Transferase</keyword>
<keyword evidence="9" id="KW-1185">Reference proteome</keyword>
<evidence type="ECO:0000313" key="9">
    <source>
        <dbReference type="Proteomes" id="UP001225598"/>
    </source>
</evidence>
<dbReference type="InterPro" id="IPR033749">
    <property type="entry name" value="Polyprenyl_synt_CS"/>
</dbReference>
<organism evidence="8 9">
    <name type="scientific">Corynebacterium breve</name>
    <dbReference type="NCBI Taxonomy" id="3049799"/>
    <lineage>
        <taxon>Bacteria</taxon>
        <taxon>Bacillati</taxon>
        <taxon>Actinomycetota</taxon>
        <taxon>Actinomycetes</taxon>
        <taxon>Mycobacteriales</taxon>
        <taxon>Corynebacteriaceae</taxon>
        <taxon>Corynebacterium</taxon>
    </lineage>
</organism>
<evidence type="ECO:0000256" key="7">
    <source>
        <dbReference type="RuleBase" id="RU004466"/>
    </source>
</evidence>
<keyword evidence="5" id="KW-0479">Metal-binding</keyword>
<evidence type="ECO:0000256" key="4">
    <source>
        <dbReference type="ARBA" id="ARBA00022679"/>
    </source>
</evidence>
<evidence type="ECO:0000256" key="5">
    <source>
        <dbReference type="ARBA" id="ARBA00022723"/>
    </source>
</evidence>
<dbReference type="SUPFAM" id="SSF48576">
    <property type="entry name" value="Terpenoid synthases"/>
    <property type="match status" value="1"/>
</dbReference>
<evidence type="ECO:0000313" key="8">
    <source>
        <dbReference type="EMBL" id="WIM66984.1"/>
    </source>
</evidence>
<keyword evidence="6" id="KW-0460">Magnesium</keyword>
<dbReference type="Pfam" id="PF00348">
    <property type="entry name" value="polyprenyl_synt"/>
    <property type="match status" value="1"/>
</dbReference>
<comment type="similarity">
    <text evidence="3 7">Belongs to the FPP/GGPP synthase family.</text>
</comment>
<proteinExistence type="inferred from homology"/>
<evidence type="ECO:0000256" key="2">
    <source>
        <dbReference type="ARBA" id="ARBA00005128"/>
    </source>
</evidence>
<dbReference type="InterPro" id="IPR008949">
    <property type="entry name" value="Isoprenoid_synthase_dom_sf"/>
</dbReference>
<reference evidence="8 9" key="1">
    <citation type="submission" date="2023-05" db="EMBL/GenBank/DDBJ databases">
        <title>Corynebacterium suedekumii sp. nov. and Corynebacterium breve sp. nov. isolated from raw cow's milk.</title>
        <authorList>
            <person name="Baer M.K."/>
            <person name="Mehl L."/>
            <person name="Hellmuth R."/>
            <person name="Marke G."/>
            <person name="Lipski A."/>
        </authorList>
    </citation>
    <scope>NUCLEOTIDE SEQUENCE [LARGE SCALE GENOMIC DNA]</scope>
    <source>
        <strain evidence="8 9">R4</strain>
    </source>
</reference>
<dbReference type="RefSeq" id="WP_284823754.1">
    <property type="nucleotide sequence ID" value="NZ_CP126969.1"/>
</dbReference>
<evidence type="ECO:0000256" key="3">
    <source>
        <dbReference type="ARBA" id="ARBA00006706"/>
    </source>
</evidence>
<evidence type="ECO:0000256" key="1">
    <source>
        <dbReference type="ARBA" id="ARBA00001946"/>
    </source>
</evidence>
<dbReference type="EMBL" id="CP126969">
    <property type="protein sequence ID" value="WIM66984.1"/>
    <property type="molecule type" value="Genomic_DNA"/>
</dbReference>
<dbReference type="Gene3D" id="1.10.600.10">
    <property type="entry name" value="Farnesyl Diphosphate Synthase"/>
    <property type="match status" value="1"/>
</dbReference>
<protein>
    <submittedName>
        <fullName evidence="8">Polyprenyl synthetase family protein</fullName>
    </submittedName>
</protein>
<accession>A0ABY8VBE7</accession>
<dbReference type="PROSITE" id="PS00444">
    <property type="entry name" value="POLYPRENYL_SYNTHASE_2"/>
    <property type="match status" value="1"/>
</dbReference>
<name>A0ABY8VBE7_9CORY</name>